<sequence>MMINCKGVKTIVKQTLRNDNNEAIDGNEINMHYPYILVLNKSYHPPRFLILKFKVQDEGDVRITTNQAFAEADLIYLRNQDVKMAPAKPCSQENDLCLASAPKSGTTWLKAMVFAIVNRRHYHNLAEDGGSRLLAMHMPYTSLPEPIKAVDSKSKIVYVYRDPKDTLISFWHFFNKIRVKNPKPISLQIVYEKFCKGVNVGGLLWDHVLGYWHESLKRPEKVCCVKYEEMKKEPKLHLMKLAEFLGYPFSSDEEKQGIVDEIVKSVALEI</sequence>
<evidence type="ECO:0000256" key="1">
    <source>
        <dbReference type="ARBA" id="ARBA00005771"/>
    </source>
</evidence>
<keyword evidence="6" id="KW-1185">Reference proteome</keyword>
<keyword evidence="2 3" id="KW-0808">Transferase</keyword>
<dbReference type="SUPFAM" id="SSF52540">
    <property type="entry name" value="P-loop containing nucleoside triphosphate hydrolases"/>
    <property type="match status" value="1"/>
</dbReference>
<organism evidence="5 6">
    <name type="scientific">Papaver somniferum</name>
    <name type="common">Opium poppy</name>
    <dbReference type="NCBI Taxonomy" id="3469"/>
    <lineage>
        <taxon>Eukaryota</taxon>
        <taxon>Viridiplantae</taxon>
        <taxon>Streptophyta</taxon>
        <taxon>Embryophyta</taxon>
        <taxon>Tracheophyta</taxon>
        <taxon>Spermatophyta</taxon>
        <taxon>Magnoliopsida</taxon>
        <taxon>Ranunculales</taxon>
        <taxon>Papaveraceae</taxon>
        <taxon>Papaveroideae</taxon>
        <taxon>Papaver</taxon>
    </lineage>
</organism>
<dbReference type="InterPro" id="IPR027417">
    <property type="entry name" value="P-loop_NTPase"/>
</dbReference>
<dbReference type="GO" id="GO:0008146">
    <property type="term" value="F:sulfotransferase activity"/>
    <property type="evidence" value="ECO:0007669"/>
    <property type="project" value="InterPro"/>
</dbReference>
<comment type="similarity">
    <text evidence="1 3">Belongs to the sulfotransferase 1 family.</text>
</comment>
<reference evidence="5 6" key="1">
    <citation type="journal article" date="2018" name="Science">
        <title>The opium poppy genome and morphinan production.</title>
        <authorList>
            <person name="Guo L."/>
            <person name="Winzer T."/>
            <person name="Yang X."/>
            <person name="Li Y."/>
            <person name="Ning Z."/>
            <person name="He Z."/>
            <person name="Teodor R."/>
            <person name="Lu Y."/>
            <person name="Bowser T.A."/>
            <person name="Graham I.A."/>
            <person name="Ye K."/>
        </authorList>
    </citation>
    <scope>NUCLEOTIDE SEQUENCE [LARGE SCALE GENOMIC DNA]</scope>
    <source>
        <strain evidence="6">cv. HN1</strain>
        <tissue evidence="5">Leaves</tissue>
    </source>
</reference>
<gene>
    <name evidence="5" type="ORF">C5167_036860</name>
</gene>
<accession>A0A4Y7I4W5</accession>
<evidence type="ECO:0000256" key="3">
    <source>
        <dbReference type="RuleBase" id="RU361155"/>
    </source>
</evidence>
<feature type="domain" description="Sulfotransferase" evidence="4">
    <location>
        <begin position="94"/>
        <end position="123"/>
    </location>
</feature>
<feature type="domain" description="Sulfotransferase" evidence="4">
    <location>
        <begin position="124"/>
        <end position="265"/>
    </location>
</feature>
<dbReference type="AlphaFoldDB" id="A0A4Y7I4W5"/>
<name>A0A4Y7I4W5_PAPSO</name>
<dbReference type="Gene3D" id="3.40.50.300">
    <property type="entry name" value="P-loop containing nucleotide triphosphate hydrolases"/>
    <property type="match status" value="1"/>
</dbReference>
<evidence type="ECO:0000259" key="4">
    <source>
        <dbReference type="Pfam" id="PF00685"/>
    </source>
</evidence>
<dbReference type="EMBL" id="CM010715">
    <property type="protein sequence ID" value="RZC43917.1"/>
    <property type="molecule type" value="Genomic_DNA"/>
</dbReference>
<dbReference type="Gramene" id="RZC43917">
    <property type="protein sequence ID" value="RZC43917"/>
    <property type="gene ID" value="C5167_036860"/>
</dbReference>
<evidence type="ECO:0000313" key="5">
    <source>
        <dbReference type="EMBL" id="RZC43917.1"/>
    </source>
</evidence>
<evidence type="ECO:0000256" key="2">
    <source>
        <dbReference type="ARBA" id="ARBA00022679"/>
    </source>
</evidence>
<dbReference type="InterPro" id="IPR000863">
    <property type="entry name" value="Sulfotransferase_dom"/>
</dbReference>
<dbReference type="Pfam" id="PF00685">
    <property type="entry name" value="Sulfotransfer_1"/>
    <property type="match status" value="2"/>
</dbReference>
<evidence type="ECO:0000313" key="6">
    <source>
        <dbReference type="Proteomes" id="UP000316621"/>
    </source>
</evidence>
<dbReference type="EC" id="2.8.2.-" evidence="3"/>
<proteinExistence type="inferred from homology"/>
<dbReference type="PANTHER" id="PTHR11783">
    <property type="entry name" value="SULFOTRANSFERASE SULT"/>
    <property type="match status" value="1"/>
</dbReference>
<dbReference type="Proteomes" id="UP000316621">
    <property type="component" value="Chromosome 1"/>
</dbReference>
<protein>
    <recommendedName>
        <fullName evidence="3">Sulfotransferase</fullName>
        <ecNumber evidence="3">2.8.2.-</ecNumber>
    </recommendedName>
</protein>